<dbReference type="AlphaFoldDB" id="A0A517ZX80"/>
<dbReference type="EC" id="1.3.1.95" evidence="2"/>
<dbReference type="Pfam" id="PF02771">
    <property type="entry name" value="Acyl-CoA_dh_N"/>
    <property type="match status" value="1"/>
</dbReference>
<dbReference type="GO" id="GO:0003995">
    <property type="term" value="F:acyl-CoA dehydrogenase activity"/>
    <property type="evidence" value="ECO:0007669"/>
    <property type="project" value="TreeGrafter"/>
</dbReference>
<dbReference type="InterPro" id="IPR037069">
    <property type="entry name" value="AcylCoA_DH/ox_N_sf"/>
</dbReference>
<dbReference type="Gene3D" id="1.10.540.10">
    <property type="entry name" value="Acyl-CoA dehydrogenase/oxidase, N-terminal domain"/>
    <property type="match status" value="1"/>
</dbReference>
<evidence type="ECO:0000313" key="2">
    <source>
        <dbReference type="EMBL" id="QDU47082.1"/>
    </source>
</evidence>
<dbReference type="EMBL" id="CP036276">
    <property type="protein sequence ID" value="QDU47082.1"/>
    <property type="molecule type" value="Genomic_DNA"/>
</dbReference>
<dbReference type="RefSeq" id="WP_145379736.1">
    <property type="nucleotide sequence ID" value="NZ_CP036276.1"/>
</dbReference>
<gene>
    <name evidence="2" type="primary">acrC</name>
    <name evidence="2" type="ORF">Mal52_56100</name>
</gene>
<dbReference type="PANTHER" id="PTHR43884:SF12">
    <property type="entry name" value="ISOVALERYL-COA DEHYDROGENASE, MITOCHONDRIAL-RELATED"/>
    <property type="match status" value="1"/>
</dbReference>
<protein>
    <submittedName>
        <fullName evidence="2">Acryloyl-CoA reductase (NADH)</fullName>
        <ecNumber evidence="2">1.3.1.95</ecNumber>
    </submittedName>
</protein>
<evidence type="ECO:0000313" key="3">
    <source>
        <dbReference type="Proteomes" id="UP000319383"/>
    </source>
</evidence>
<organism evidence="2 3">
    <name type="scientific">Symmachiella dynata</name>
    <dbReference type="NCBI Taxonomy" id="2527995"/>
    <lineage>
        <taxon>Bacteria</taxon>
        <taxon>Pseudomonadati</taxon>
        <taxon>Planctomycetota</taxon>
        <taxon>Planctomycetia</taxon>
        <taxon>Planctomycetales</taxon>
        <taxon>Planctomycetaceae</taxon>
        <taxon>Symmachiella</taxon>
    </lineage>
</organism>
<name>A0A517ZX80_9PLAN</name>
<keyword evidence="3" id="KW-1185">Reference proteome</keyword>
<dbReference type="SUPFAM" id="SSF56645">
    <property type="entry name" value="Acyl-CoA dehydrogenase NM domain-like"/>
    <property type="match status" value="1"/>
</dbReference>
<accession>A0A517ZX80</accession>
<dbReference type="KEGG" id="sdyn:Mal52_56100"/>
<proteinExistence type="predicted"/>
<dbReference type="InterPro" id="IPR013786">
    <property type="entry name" value="AcylCoA_DH/ox_N"/>
</dbReference>
<keyword evidence="2" id="KW-0560">Oxidoreductase</keyword>
<dbReference type="GO" id="GO:0043958">
    <property type="term" value="F:acryloyl-CoA reductase (NADH) activity"/>
    <property type="evidence" value="ECO:0007669"/>
    <property type="project" value="UniProtKB-EC"/>
</dbReference>
<dbReference type="GO" id="GO:0050660">
    <property type="term" value="F:flavin adenine dinucleotide binding"/>
    <property type="evidence" value="ECO:0007669"/>
    <property type="project" value="InterPro"/>
</dbReference>
<dbReference type="Proteomes" id="UP000319383">
    <property type="component" value="Chromosome"/>
</dbReference>
<evidence type="ECO:0000259" key="1">
    <source>
        <dbReference type="Pfam" id="PF02771"/>
    </source>
</evidence>
<dbReference type="InterPro" id="IPR009100">
    <property type="entry name" value="AcylCoA_DH/oxidase_NM_dom_sf"/>
</dbReference>
<feature type="domain" description="Acyl-CoA dehydrogenase/oxidase N-terminal" evidence="1">
    <location>
        <begin position="17"/>
        <end position="109"/>
    </location>
</feature>
<dbReference type="InterPro" id="IPR046373">
    <property type="entry name" value="Acyl-CoA_Oxase/DH_mid-dom_sf"/>
</dbReference>
<dbReference type="PANTHER" id="PTHR43884">
    <property type="entry name" value="ACYL-COA DEHYDROGENASE"/>
    <property type="match status" value="1"/>
</dbReference>
<dbReference type="Gene3D" id="2.40.110.10">
    <property type="entry name" value="Butyryl-CoA Dehydrogenase, subunit A, domain 2"/>
    <property type="match status" value="1"/>
</dbReference>
<reference evidence="2 3" key="1">
    <citation type="submission" date="2019-02" db="EMBL/GenBank/DDBJ databases">
        <title>Deep-cultivation of Planctomycetes and their phenomic and genomic characterization uncovers novel biology.</title>
        <authorList>
            <person name="Wiegand S."/>
            <person name="Jogler M."/>
            <person name="Boedeker C."/>
            <person name="Pinto D."/>
            <person name="Vollmers J."/>
            <person name="Rivas-Marin E."/>
            <person name="Kohn T."/>
            <person name="Peeters S.H."/>
            <person name="Heuer A."/>
            <person name="Rast P."/>
            <person name="Oberbeckmann S."/>
            <person name="Bunk B."/>
            <person name="Jeske O."/>
            <person name="Meyerdierks A."/>
            <person name="Storesund J.E."/>
            <person name="Kallscheuer N."/>
            <person name="Luecker S."/>
            <person name="Lage O.M."/>
            <person name="Pohl T."/>
            <person name="Merkel B.J."/>
            <person name="Hornburger P."/>
            <person name="Mueller R.-W."/>
            <person name="Bruemmer F."/>
            <person name="Labrenz M."/>
            <person name="Spormann A.M."/>
            <person name="Op den Camp H."/>
            <person name="Overmann J."/>
            <person name="Amann R."/>
            <person name="Jetten M.S.M."/>
            <person name="Mascher T."/>
            <person name="Medema M.H."/>
            <person name="Devos D.P."/>
            <person name="Kaster A.-K."/>
            <person name="Ovreas L."/>
            <person name="Rohde M."/>
            <person name="Galperin M.Y."/>
            <person name="Jogler C."/>
        </authorList>
    </citation>
    <scope>NUCLEOTIDE SEQUENCE [LARGE SCALE GENOMIC DNA]</scope>
    <source>
        <strain evidence="2 3">Mal52</strain>
    </source>
</reference>
<sequence length="359" mass="37913">MASNSPPTTQPIEPLLKRLAETTGELDQQQIWPSQQLRWLDEAGVLGWTVPRAYGGSEISAAELVAGYEQLSAACLTTTFVLTQRNGAIQRIAGSDNECVRDTLLPGLVHADIFATVGISHLTTSRQHVAKPVVSVRETAAGFVFEGFMPWVTGARAADYIVSGGTLDDGRQVLAAIKTDHPGVQPQDPVSLMALSATQTGAVKLNDVEVPRDMLIAGPVEQVMKQTSGGAGSFTTSALALGVTNAAVTSLSNEAARRPDLTEVHEQFALSATQLAEDLHAATRGEAGAEHTAESLRRRANSLALRSTQAVLTATKGAGYVSGHPAERAVREAMFFLVWSCPQPVAAAALKEFACTMEG</sequence>